<evidence type="ECO:0000313" key="4">
    <source>
        <dbReference type="EMBL" id="THV25888.1"/>
    </source>
</evidence>
<dbReference type="InterPro" id="IPR050955">
    <property type="entry name" value="Plant_Biomass_Hydrol_Est"/>
</dbReference>
<keyword evidence="3" id="KW-0812">Transmembrane</keyword>
<dbReference type="NCBIfam" id="TIGR01840">
    <property type="entry name" value="esterase_phb"/>
    <property type="match status" value="1"/>
</dbReference>
<dbReference type="OrthoDB" id="9767239at2"/>
<dbReference type="Proteomes" id="UP000308828">
    <property type="component" value="Unassembled WGS sequence"/>
</dbReference>
<sequence>MRYKISKPLKAWMNGQRQIRKTLKAVLPLVTPDFVRPAPKRAARPVLREIVDFGSNPGRLRMLEYVPKTQANPRTLVVVLHGCLQTAMQYHLGSGWARLAREKGIVLLYPEQRRQNNSNLCFNWFRPSAVARDRGEVGSIRQMIDSAVRRHRVPKDRIFVHGLSAGAAIASALLVAYPDLFRAGQLVAGMPYGGARDGMTALRVMKSGVEISPPQLGDLVRLVRDGDLSKHPAISIWQGQADRIVNPANGIASLRQWLDVLGLAEEDGRVRTSRHATTTTWVDKNGQILLDYHAVDGLDHGLPIRGTTASRQKSYPYMLEGAISAPHKFYSDFIRFS</sequence>
<keyword evidence="1" id="KW-0732">Signal</keyword>
<gene>
    <name evidence="4" type="ORF">FAA97_05335</name>
</gene>
<evidence type="ECO:0000256" key="3">
    <source>
        <dbReference type="SAM" id="Phobius"/>
    </source>
</evidence>
<keyword evidence="5" id="KW-1185">Reference proteome</keyword>
<protein>
    <submittedName>
        <fullName evidence="4">PHB depolymerase family esterase</fullName>
    </submittedName>
</protein>
<comment type="caution">
    <text evidence="4">The sequence shown here is derived from an EMBL/GenBank/DDBJ whole genome shotgun (WGS) entry which is preliminary data.</text>
</comment>
<dbReference type="SUPFAM" id="SSF53474">
    <property type="entry name" value="alpha/beta-Hydrolases"/>
    <property type="match status" value="1"/>
</dbReference>
<evidence type="ECO:0000256" key="2">
    <source>
        <dbReference type="ARBA" id="ARBA00022801"/>
    </source>
</evidence>
<dbReference type="Gene3D" id="3.40.50.1820">
    <property type="entry name" value="alpha/beta hydrolase"/>
    <property type="match status" value="1"/>
</dbReference>
<dbReference type="Pfam" id="PF10503">
    <property type="entry name" value="Esterase_PHB"/>
    <property type="match status" value="1"/>
</dbReference>
<name>A0A4S8P6J1_9HYPH</name>
<organism evidence="4 5">
    <name type="scientific">Peteryoungia ipomoeae</name>
    <dbReference type="NCBI Taxonomy" id="1210932"/>
    <lineage>
        <taxon>Bacteria</taxon>
        <taxon>Pseudomonadati</taxon>
        <taxon>Pseudomonadota</taxon>
        <taxon>Alphaproteobacteria</taxon>
        <taxon>Hyphomicrobiales</taxon>
        <taxon>Rhizobiaceae</taxon>
        <taxon>Peteryoungia</taxon>
    </lineage>
</organism>
<dbReference type="EMBL" id="STGV01000001">
    <property type="protein sequence ID" value="THV25888.1"/>
    <property type="molecule type" value="Genomic_DNA"/>
</dbReference>
<dbReference type="InterPro" id="IPR010126">
    <property type="entry name" value="Esterase_phb"/>
</dbReference>
<keyword evidence="2" id="KW-0378">Hydrolase</keyword>
<dbReference type="GO" id="GO:0016787">
    <property type="term" value="F:hydrolase activity"/>
    <property type="evidence" value="ECO:0007669"/>
    <property type="project" value="UniProtKB-KW"/>
</dbReference>
<dbReference type="PANTHER" id="PTHR43037:SF1">
    <property type="entry name" value="BLL1128 PROTEIN"/>
    <property type="match status" value="1"/>
</dbReference>
<evidence type="ECO:0000256" key="1">
    <source>
        <dbReference type="ARBA" id="ARBA00022729"/>
    </source>
</evidence>
<dbReference type="InterPro" id="IPR029058">
    <property type="entry name" value="AB_hydrolase_fold"/>
</dbReference>
<reference evidence="4 5" key="1">
    <citation type="submission" date="2019-04" db="EMBL/GenBank/DDBJ databases">
        <title>Genome sequence of strain shin9-1.</title>
        <authorList>
            <person name="Gao J."/>
            <person name="Sun J."/>
        </authorList>
    </citation>
    <scope>NUCLEOTIDE SEQUENCE [LARGE SCALE GENOMIC DNA]</scope>
    <source>
        <strain evidence="5">shin9-1</strain>
    </source>
</reference>
<keyword evidence="3" id="KW-0472">Membrane</keyword>
<dbReference type="AlphaFoldDB" id="A0A4S8P6J1"/>
<feature type="transmembrane region" description="Helical" evidence="3">
    <location>
        <begin position="158"/>
        <end position="177"/>
    </location>
</feature>
<proteinExistence type="predicted"/>
<evidence type="ECO:0000313" key="5">
    <source>
        <dbReference type="Proteomes" id="UP000308828"/>
    </source>
</evidence>
<dbReference type="PANTHER" id="PTHR43037">
    <property type="entry name" value="UNNAMED PRODUCT-RELATED"/>
    <property type="match status" value="1"/>
</dbReference>
<dbReference type="GO" id="GO:0005576">
    <property type="term" value="C:extracellular region"/>
    <property type="evidence" value="ECO:0007669"/>
    <property type="project" value="InterPro"/>
</dbReference>
<accession>A0A4S8P6J1</accession>
<keyword evidence="3" id="KW-1133">Transmembrane helix</keyword>